<dbReference type="CDD" id="cd12797">
    <property type="entry name" value="M23_peptidase"/>
    <property type="match status" value="1"/>
</dbReference>
<evidence type="ECO:0000259" key="1">
    <source>
        <dbReference type="Pfam" id="PF01551"/>
    </source>
</evidence>
<dbReference type="InterPro" id="IPR016047">
    <property type="entry name" value="M23ase_b-sheet_dom"/>
</dbReference>
<feature type="domain" description="M23ase beta-sheet core" evidence="1">
    <location>
        <begin position="160"/>
        <end position="256"/>
    </location>
</feature>
<dbReference type="InterPro" id="IPR050570">
    <property type="entry name" value="Cell_wall_metabolism_enzyme"/>
</dbReference>
<dbReference type="Proteomes" id="UP001597400">
    <property type="component" value="Unassembled WGS sequence"/>
</dbReference>
<evidence type="ECO:0000313" key="2">
    <source>
        <dbReference type="EMBL" id="MFD1949195.1"/>
    </source>
</evidence>
<sequence>MREVGGATATAPSDGFTIEGAVRQGGLLRGVAPVGTVELTLDGEPLAMAPDRRFLIGLDRDAPPAARLVATHADGGQSVRVLVVRRGDWRVQSLPTLPKATPRTPTEVARRNAELAQIVAARATVHATDGWRQTPVWPVTGRISGVFGSQRIYAGEPGAYHGGVDIARPTGTPVASPLDGVVVLAAAVPFSLEGHLLLIDHGMGLGSAFLHLSRIDVRVGDRVTRGQTVGAIGATGRATGPHLHWAMTWNGRRIDPQPLAGAMPTSTAR</sequence>
<evidence type="ECO:0000313" key="3">
    <source>
        <dbReference type="Proteomes" id="UP001597400"/>
    </source>
</evidence>
<proteinExistence type="predicted"/>
<dbReference type="RefSeq" id="WP_380928173.1">
    <property type="nucleotide sequence ID" value="NZ_JBHUGS010000001.1"/>
</dbReference>
<dbReference type="PANTHER" id="PTHR21666:SF285">
    <property type="entry name" value="M23 FAMILY METALLOPEPTIDASE"/>
    <property type="match status" value="1"/>
</dbReference>
<keyword evidence="3" id="KW-1185">Reference proteome</keyword>
<dbReference type="PANTHER" id="PTHR21666">
    <property type="entry name" value="PEPTIDASE-RELATED"/>
    <property type="match status" value="1"/>
</dbReference>
<reference evidence="3" key="1">
    <citation type="journal article" date="2019" name="Int. J. Syst. Evol. Microbiol.">
        <title>The Global Catalogue of Microorganisms (GCM) 10K type strain sequencing project: providing services to taxonomists for standard genome sequencing and annotation.</title>
        <authorList>
            <consortium name="The Broad Institute Genomics Platform"/>
            <consortium name="The Broad Institute Genome Sequencing Center for Infectious Disease"/>
            <person name="Wu L."/>
            <person name="Ma J."/>
        </authorList>
    </citation>
    <scope>NUCLEOTIDE SEQUENCE [LARGE SCALE GENOMIC DNA]</scope>
    <source>
        <strain evidence="3">CGMCC 1.12702</strain>
    </source>
</reference>
<dbReference type="Gene3D" id="2.70.70.10">
    <property type="entry name" value="Glucose Permease (Domain IIA)"/>
    <property type="match status" value="1"/>
</dbReference>
<dbReference type="Pfam" id="PF01551">
    <property type="entry name" value="Peptidase_M23"/>
    <property type="match status" value="1"/>
</dbReference>
<keyword evidence="2" id="KW-0378">Hydrolase</keyword>
<dbReference type="InterPro" id="IPR011055">
    <property type="entry name" value="Dup_hybrid_motif"/>
</dbReference>
<name>A0ABW4TTJ1_9SPHN</name>
<dbReference type="SUPFAM" id="SSF51261">
    <property type="entry name" value="Duplicated hybrid motif"/>
    <property type="match status" value="1"/>
</dbReference>
<protein>
    <submittedName>
        <fullName evidence="2">M23 family metallopeptidase</fullName>
        <ecNumber evidence="2">3.4.24.-</ecNumber>
    </submittedName>
</protein>
<organism evidence="2 3">
    <name type="scientific">Sphingomonas arantia</name>
    <dbReference type="NCBI Taxonomy" id="1460676"/>
    <lineage>
        <taxon>Bacteria</taxon>
        <taxon>Pseudomonadati</taxon>
        <taxon>Pseudomonadota</taxon>
        <taxon>Alphaproteobacteria</taxon>
        <taxon>Sphingomonadales</taxon>
        <taxon>Sphingomonadaceae</taxon>
        <taxon>Sphingomonas</taxon>
    </lineage>
</organism>
<comment type="caution">
    <text evidence="2">The sequence shown here is derived from an EMBL/GenBank/DDBJ whole genome shotgun (WGS) entry which is preliminary data.</text>
</comment>
<dbReference type="EMBL" id="JBHUGS010000001">
    <property type="protein sequence ID" value="MFD1949195.1"/>
    <property type="molecule type" value="Genomic_DNA"/>
</dbReference>
<gene>
    <name evidence="2" type="ORF">ACFSGX_00265</name>
</gene>
<dbReference type="GO" id="GO:0016787">
    <property type="term" value="F:hydrolase activity"/>
    <property type="evidence" value="ECO:0007669"/>
    <property type="project" value="UniProtKB-KW"/>
</dbReference>
<accession>A0ABW4TTJ1</accession>
<dbReference type="EC" id="3.4.24.-" evidence="2"/>